<sequence>METGKSSKLLLEKIVSGGQTGADRAALDWALAHGVACGGWCPQGRRAEDGPIDARYPLTETPSADYVQRTEWNVRDADATVIFSLAPSLSGGSRLTRELALRLGKPCLHLHPGVDAPALLVDFLRRHRVKVLNVAGPRASHEPDVYRYAQQVLDATGITGGQAAPSLPGERSNAGGDAA</sequence>
<accession>A0A5C7EFI3</accession>
<reference evidence="2 3" key="1">
    <citation type="submission" date="2019-08" db="EMBL/GenBank/DDBJ databases">
        <title>Pelomicrobium methylotrophicum gen. nov., sp. nov. a moderately thermophilic, facultatively anaerobic, lithoautotrophic and methylotrophic bacterium isolated from a terrestrial mud volcano.</title>
        <authorList>
            <person name="Slobodkina G.B."/>
            <person name="Merkel A.Y."/>
            <person name="Slobodkin A.I."/>
        </authorList>
    </citation>
    <scope>NUCLEOTIDE SEQUENCE [LARGE SCALE GENOMIC DNA]</scope>
    <source>
        <strain evidence="2 3">SM250</strain>
    </source>
</reference>
<dbReference type="Gene3D" id="3.40.50.450">
    <property type="match status" value="1"/>
</dbReference>
<keyword evidence="3" id="KW-1185">Reference proteome</keyword>
<dbReference type="AlphaFoldDB" id="A0A5C7EFI3"/>
<evidence type="ECO:0000313" key="3">
    <source>
        <dbReference type="Proteomes" id="UP000321201"/>
    </source>
</evidence>
<evidence type="ECO:0000256" key="1">
    <source>
        <dbReference type="SAM" id="MobiDB-lite"/>
    </source>
</evidence>
<dbReference type="OrthoDB" id="283616at2"/>
<name>A0A5C7EFI3_9PROT</name>
<evidence type="ECO:0008006" key="4">
    <source>
        <dbReference type="Google" id="ProtNLM"/>
    </source>
</evidence>
<dbReference type="Proteomes" id="UP000321201">
    <property type="component" value="Unassembled WGS sequence"/>
</dbReference>
<dbReference type="InterPro" id="IPR024755">
    <property type="entry name" value="cpYpsA"/>
</dbReference>
<organism evidence="2 3">
    <name type="scientific">Pelomicrobium methylotrophicum</name>
    <dbReference type="NCBI Taxonomy" id="2602750"/>
    <lineage>
        <taxon>Bacteria</taxon>
        <taxon>Pseudomonadati</taxon>
        <taxon>Pseudomonadota</taxon>
        <taxon>Hydrogenophilia</taxon>
        <taxon>Hydrogenophilia incertae sedis</taxon>
        <taxon>Pelomicrobium</taxon>
    </lineage>
</organism>
<dbReference type="EMBL" id="VPFL01000024">
    <property type="protein sequence ID" value="TXF10657.1"/>
    <property type="molecule type" value="Genomic_DNA"/>
</dbReference>
<dbReference type="InParanoid" id="A0A5C7EFI3"/>
<comment type="caution">
    <text evidence="2">The sequence shown here is derived from an EMBL/GenBank/DDBJ whole genome shotgun (WGS) entry which is preliminary data.</text>
</comment>
<gene>
    <name evidence="2" type="ORF">FR698_14030</name>
</gene>
<feature type="region of interest" description="Disordered" evidence="1">
    <location>
        <begin position="159"/>
        <end position="179"/>
    </location>
</feature>
<protein>
    <recommendedName>
        <fullName evidence="4">Molybdenum carrier</fullName>
    </recommendedName>
</protein>
<proteinExistence type="predicted"/>
<evidence type="ECO:0000313" key="2">
    <source>
        <dbReference type="EMBL" id="TXF10657.1"/>
    </source>
</evidence>
<dbReference type="Pfam" id="PF12694">
    <property type="entry name" value="cpYpsA"/>
    <property type="match status" value="1"/>
</dbReference>
<dbReference type="RefSeq" id="WP_147800830.1">
    <property type="nucleotide sequence ID" value="NZ_VPFL01000024.1"/>
</dbReference>